<name>A0A1V9XWT0_9ACAR</name>
<dbReference type="AlphaFoldDB" id="A0A1V9XWT0"/>
<organism evidence="1 2">
    <name type="scientific">Tropilaelaps mercedesae</name>
    <dbReference type="NCBI Taxonomy" id="418985"/>
    <lineage>
        <taxon>Eukaryota</taxon>
        <taxon>Metazoa</taxon>
        <taxon>Ecdysozoa</taxon>
        <taxon>Arthropoda</taxon>
        <taxon>Chelicerata</taxon>
        <taxon>Arachnida</taxon>
        <taxon>Acari</taxon>
        <taxon>Parasitiformes</taxon>
        <taxon>Mesostigmata</taxon>
        <taxon>Gamasina</taxon>
        <taxon>Dermanyssoidea</taxon>
        <taxon>Laelapidae</taxon>
        <taxon>Tropilaelaps</taxon>
    </lineage>
</organism>
<keyword evidence="2" id="KW-1185">Reference proteome</keyword>
<protein>
    <submittedName>
        <fullName evidence="1">Uncharacterized protein</fullName>
    </submittedName>
</protein>
<evidence type="ECO:0000313" key="2">
    <source>
        <dbReference type="Proteomes" id="UP000192247"/>
    </source>
</evidence>
<accession>A0A1V9XWT0</accession>
<sequence>MRSDSEVNLTRGLFPRRFYEDQLTAAGGGRGAQSPLRLVAAGLSEDCPKMSRCLTTFGSTIES</sequence>
<reference evidence="1 2" key="1">
    <citation type="journal article" date="2017" name="Gigascience">
        <title>Draft genome of the honey bee ectoparasitic mite, Tropilaelaps mercedesae, is shaped by the parasitic life history.</title>
        <authorList>
            <person name="Dong X."/>
            <person name="Armstrong S.D."/>
            <person name="Xia D."/>
            <person name="Makepeace B.L."/>
            <person name="Darby A.C."/>
            <person name="Kadowaki T."/>
        </authorList>
    </citation>
    <scope>NUCLEOTIDE SEQUENCE [LARGE SCALE GENOMIC DNA]</scope>
    <source>
        <strain evidence="1">Wuxi-XJTLU</strain>
    </source>
</reference>
<comment type="caution">
    <text evidence="1">The sequence shown here is derived from an EMBL/GenBank/DDBJ whole genome shotgun (WGS) entry which is preliminary data.</text>
</comment>
<evidence type="ECO:0000313" key="1">
    <source>
        <dbReference type="EMBL" id="OQR77956.1"/>
    </source>
</evidence>
<dbReference type="InParanoid" id="A0A1V9XWT0"/>
<dbReference type="EMBL" id="MNPL01002820">
    <property type="protein sequence ID" value="OQR77956.1"/>
    <property type="molecule type" value="Genomic_DNA"/>
</dbReference>
<gene>
    <name evidence="1" type="ORF">BIW11_06727</name>
</gene>
<dbReference type="Proteomes" id="UP000192247">
    <property type="component" value="Unassembled WGS sequence"/>
</dbReference>
<proteinExistence type="predicted"/>